<dbReference type="InterPro" id="IPR036938">
    <property type="entry name" value="PAP2/HPO_sf"/>
</dbReference>
<feature type="transmembrane region" description="Helical" evidence="1">
    <location>
        <begin position="61"/>
        <end position="88"/>
    </location>
</feature>
<keyword evidence="1" id="KW-0812">Transmembrane</keyword>
<dbReference type="EMBL" id="WMIA01000009">
    <property type="protein sequence ID" value="MTF39027.1"/>
    <property type="molecule type" value="Genomic_DNA"/>
</dbReference>
<feature type="transmembrane region" description="Helical" evidence="1">
    <location>
        <begin position="194"/>
        <end position="212"/>
    </location>
</feature>
<feature type="transmembrane region" description="Helical" evidence="1">
    <location>
        <begin position="100"/>
        <end position="120"/>
    </location>
</feature>
<accession>A0A844GRC1</accession>
<dbReference type="Pfam" id="PF01569">
    <property type="entry name" value="PAP2"/>
    <property type="match status" value="1"/>
</dbReference>
<keyword evidence="1" id="KW-0472">Membrane</keyword>
<dbReference type="Proteomes" id="UP000437131">
    <property type="component" value="Unassembled WGS sequence"/>
</dbReference>
<dbReference type="AlphaFoldDB" id="A0A844GRC1"/>
<reference evidence="3 4" key="1">
    <citation type="submission" date="2019-11" db="EMBL/GenBank/DDBJ databases">
        <title>Isolation of a new High Light Tolerant Cyanobacteria.</title>
        <authorList>
            <person name="Dobson Z."/>
            <person name="Vaughn N."/>
            <person name="Vaughn M."/>
            <person name="Fromme P."/>
            <person name="Mazor Y."/>
        </authorList>
    </citation>
    <scope>NUCLEOTIDE SEQUENCE [LARGE SCALE GENOMIC DNA]</scope>
    <source>
        <strain evidence="3 4">0216</strain>
    </source>
</reference>
<dbReference type="SMART" id="SM00014">
    <property type="entry name" value="acidPPc"/>
    <property type="match status" value="1"/>
</dbReference>
<feature type="transmembrane region" description="Helical" evidence="1">
    <location>
        <begin position="140"/>
        <end position="157"/>
    </location>
</feature>
<keyword evidence="1" id="KW-1133">Transmembrane helix</keyword>
<dbReference type="SUPFAM" id="SSF48317">
    <property type="entry name" value="Acid phosphatase/Vanadium-dependent haloperoxidase"/>
    <property type="match status" value="1"/>
</dbReference>
<sequence length="216" mass="24839">MIKKYIIKPKKVLKNISKNQIIICSITILYFVILTTFVVTGKLKELDEYLLQTIHENLPGWFIYIARASYFLGEAEVAIFFVLFTLGVLVWKKYWEEAQVMAFSCLFILILIDKIFKPLFAISRPLDRLVENAFGNSYPSGHAAGNLLLYFLICYFISQSYPKLKVFLYSLAVFSLILMGISSAYLRVHWVSDIIASYAVGYIMFVFSITILKSSK</sequence>
<feature type="transmembrane region" description="Helical" evidence="1">
    <location>
        <begin position="166"/>
        <end position="188"/>
    </location>
</feature>
<evidence type="ECO:0000259" key="2">
    <source>
        <dbReference type="SMART" id="SM00014"/>
    </source>
</evidence>
<dbReference type="InterPro" id="IPR000326">
    <property type="entry name" value="PAP2/HPO"/>
</dbReference>
<gene>
    <name evidence="3" type="ORF">GGC33_08805</name>
</gene>
<dbReference type="Gene3D" id="1.20.144.10">
    <property type="entry name" value="Phosphatidic acid phosphatase type 2/haloperoxidase"/>
    <property type="match status" value="1"/>
</dbReference>
<evidence type="ECO:0000256" key="1">
    <source>
        <dbReference type="SAM" id="Phobius"/>
    </source>
</evidence>
<name>A0A844GRC1_9CHRO</name>
<evidence type="ECO:0000313" key="4">
    <source>
        <dbReference type="Proteomes" id="UP000437131"/>
    </source>
</evidence>
<evidence type="ECO:0000313" key="3">
    <source>
        <dbReference type="EMBL" id="MTF39027.1"/>
    </source>
</evidence>
<organism evidence="3 4">
    <name type="scientific">Cyanobacterium aponinum 0216</name>
    <dbReference type="NCBI Taxonomy" id="2676140"/>
    <lineage>
        <taxon>Bacteria</taxon>
        <taxon>Bacillati</taxon>
        <taxon>Cyanobacteriota</taxon>
        <taxon>Cyanophyceae</taxon>
        <taxon>Oscillatoriophycideae</taxon>
        <taxon>Chroococcales</taxon>
        <taxon>Geminocystaceae</taxon>
        <taxon>Cyanobacterium</taxon>
    </lineage>
</organism>
<feature type="domain" description="Phosphatidic acid phosphatase type 2/haloperoxidase" evidence="2">
    <location>
        <begin position="98"/>
        <end position="209"/>
    </location>
</feature>
<dbReference type="CDD" id="cd03392">
    <property type="entry name" value="PAP2_like_2"/>
    <property type="match status" value="1"/>
</dbReference>
<comment type="caution">
    <text evidence="3">The sequence shown here is derived from an EMBL/GenBank/DDBJ whole genome shotgun (WGS) entry which is preliminary data.</text>
</comment>
<feature type="transmembrane region" description="Helical" evidence="1">
    <location>
        <begin position="21"/>
        <end position="41"/>
    </location>
</feature>
<protein>
    <submittedName>
        <fullName evidence="3">Phosphatase PAP2 family protein</fullName>
    </submittedName>
</protein>
<proteinExistence type="predicted"/>